<gene>
    <name evidence="1" type="ORF">ADL29_05775</name>
</gene>
<keyword evidence="2" id="KW-1185">Reference proteome</keyword>
<proteinExistence type="predicted"/>
<comment type="caution">
    <text evidence="1">The sequence shown here is derived from an EMBL/GenBank/DDBJ whole genome shotgun (WGS) entry which is preliminary data.</text>
</comment>
<sequence>MTTEPHTEAQAACDELAAALKQVGIVLPSLGVDPIWLSDAWPRALVELGRCNLETAHRLIAVLKRAAER</sequence>
<accession>A0A0N0H353</accession>
<evidence type="ECO:0000313" key="2">
    <source>
        <dbReference type="Proteomes" id="UP000037982"/>
    </source>
</evidence>
<dbReference type="PATRIC" id="fig|66876.3.peg.1273"/>
<organism evidence="1 2">
    <name type="scientific">Streptomyces chattanoogensis</name>
    <dbReference type="NCBI Taxonomy" id="66876"/>
    <lineage>
        <taxon>Bacteria</taxon>
        <taxon>Bacillati</taxon>
        <taxon>Actinomycetota</taxon>
        <taxon>Actinomycetes</taxon>
        <taxon>Kitasatosporales</taxon>
        <taxon>Streptomycetaceae</taxon>
        <taxon>Streptomyces</taxon>
    </lineage>
</organism>
<dbReference type="AlphaFoldDB" id="A0A0N0H353"/>
<evidence type="ECO:0000313" key="1">
    <source>
        <dbReference type="EMBL" id="KPC65949.1"/>
    </source>
</evidence>
<dbReference type="Proteomes" id="UP000037982">
    <property type="component" value="Unassembled WGS sequence"/>
</dbReference>
<protein>
    <submittedName>
        <fullName evidence="1">Uncharacterized protein</fullName>
    </submittedName>
</protein>
<dbReference type="EMBL" id="LGKG01000024">
    <property type="protein sequence ID" value="KPC65949.1"/>
    <property type="molecule type" value="Genomic_DNA"/>
</dbReference>
<reference evidence="2" key="1">
    <citation type="submission" date="2015-07" db="EMBL/GenBank/DDBJ databases">
        <authorList>
            <person name="Ju K.-S."/>
            <person name="Doroghazi J.R."/>
            <person name="Metcalf W.W."/>
        </authorList>
    </citation>
    <scope>NUCLEOTIDE SEQUENCE [LARGE SCALE GENOMIC DNA]</scope>
    <source>
        <strain evidence="2">NRRL ISP-5002</strain>
    </source>
</reference>
<dbReference type="RefSeq" id="WP_053922657.1">
    <property type="nucleotide sequence ID" value="NZ_LGKG01000024.1"/>
</dbReference>
<name>A0A0N0H353_9ACTN</name>